<feature type="transmembrane region" description="Helical" evidence="2">
    <location>
        <begin position="202"/>
        <end position="222"/>
    </location>
</feature>
<dbReference type="Proteomes" id="UP001465976">
    <property type="component" value="Unassembled WGS sequence"/>
</dbReference>
<keyword evidence="2" id="KW-0472">Membrane</keyword>
<feature type="domain" description="DUF6534" evidence="3">
    <location>
        <begin position="209"/>
        <end position="295"/>
    </location>
</feature>
<keyword evidence="2" id="KW-0812">Transmembrane</keyword>
<name>A0ABR3F538_9AGAR</name>
<evidence type="ECO:0000256" key="2">
    <source>
        <dbReference type="SAM" id="Phobius"/>
    </source>
</evidence>
<proteinExistence type="predicted"/>
<accession>A0ABR3F538</accession>
<gene>
    <name evidence="4" type="ORF">V5O48_011629</name>
</gene>
<feature type="transmembrane region" description="Helical" evidence="2">
    <location>
        <begin position="78"/>
        <end position="96"/>
    </location>
</feature>
<feature type="compositionally biased region" description="Polar residues" evidence="1">
    <location>
        <begin position="374"/>
        <end position="383"/>
    </location>
</feature>
<feature type="transmembrane region" description="Helical" evidence="2">
    <location>
        <begin position="243"/>
        <end position="264"/>
    </location>
</feature>
<feature type="transmembrane region" description="Helical" evidence="2">
    <location>
        <begin position="270"/>
        <end position="288"/>
    </location>
</feature>
<organism evidence="4 5">
    <name type="scientific">Marasmius crinis-equi</name>
    <dbReference type="NCBI Taxonomy" id="585013"/>
    <lineage>
        <taxon>Eukaryota</taxon>
        <taxon>Fungi</taxon>
        <taxon>Dikarya</taxon>
        <taxon>Basidiomycota</taxon>
        <taxon>Agaricomycotina</taxon>
        <taxon>Agaricomycetes</taxon>
        <taxon>Agaricomycetidae</taxon>
        <taxon>Agaricales</taxon>
        <taxon>Marasmiineae</taxon>
        <taxon>Marasmiaceae</taxon>
        <taxon>Marasmius</taxon>
    </lineage>
</organism>
<evidence type="ECO:0000256" key="1">
    <source>
        <dbReference type="SAM" id="MobiDB-lite"/>
    </source>
</evidence>
<keyword evidence="2" id="KW-1133">Transmembrane helix</keyword>
<protein>
    <recommendedName>
        <fullName evidence="3">DUF6534 domain-containing protein</fullName>
    </recommendedName>
</protein>
<dbReference type="EMBL" id="JBAHYK010000954">
    <property type="protein sequence ID" value="KAL0570332.1"/>
    <property type="molecule type" value="Genomic_DNA"/>
</dbReference>
<reference evidence="4 5" key="1">
    <citation type="submission" date="2024-02" db="EMBL/GenBank/DDBJ databases">
        <title>A draft genome for the cacao thread blight pathogen Marasmius crinis-equi.</title>
        <authorList>
            <person name="Cohen S.P."/>
            <person name="Baruah I.K."/>
            <person name="Amoako-Attah I."/>
            <person name="Bukari Y."/>
            <person name="Meinhardt L.W."/>
            <person name="Bailey B.A."/>
        </authorList>
    </citation>
    <scope>NUCLEOTIDE SEQUENCE [LARGE SCALE GENOMIC DNA]</scope>
    <source>
        <strain evidence="4 5">GH-76</strain>
    </source>
</reference>
<evidence type="ECO:0000313" key="4">
    <source>
        <dbReference type="EMBL" id="KAL0570332.1"/>
    </source>
</evidence>
<evidence type="ECO:0000259" key="3">
    <source>
        <dbReference type="Pfam" id="PF20152"/>
    </source>
</evidence>
<dbReference type="InterPro" id="IPR045339">
    <property type="entry name" value="DUF6534"/>
</dbReference>
<dbReference type="PANTHER" id="PTHR40465">
    <property type="entry name" value="CHROMOSOME 1, WHOLE GENOME SHOTGUN SEQUENCE"/>
    <property type="match status" value="1"/>
</dbReference>
<keyword evidence="5" id="KW-1185">Reference proteome</keyword>
<comment type="caution">
    <text evidence="4">The sequence shown here is derived from an EMBL/GenBank/DDBJ whole genome shotgun (WGS) entry which is preliminary data.</text>
</comment>
<evidence type="ECO:0000313" key="5">
    <source>
        <dbReference type="Proteomes" id="UP001465976"/>
    </source>
</evidence>
<sequence length="383" mass="43252">MAQAPANSAIHKSPSLRPQHAQCLRQKLGRSLVWNMGQLGAKFSNRVPTFAYEIEQYFFMVELIMYYKYFTRYRKDPLWLKMIVLITLLVDTVSTIDHYAMIYMALCIAFEEIWTLMLEPGNEEFLKRQYWPMPIYLVTTGASTWIVQHFLIFRFWLLSRNRFITLLLSLASIAAFVGAIVTAVVTVKFPTYDERTKADTPVTISLVGSAGSDILIAAILIYTLQRMKTSVRKTQNLVKRLTILAIQTGAPGSVAATVALIVYLNDNENNISVGIVFSLGRIYALTMLHNLNSREQIRASSSNVTGLSTTMHLTLTDTFLLNTNNHSEVQRVHVHRESRVNVEEGKSRAHIQLSGMDISSGSDYTEDEIKSNIRPDNTISSAV</sequence>
<dbReference type="Pfam" id="PF20152">
    <property type="entry name" value="DUF6534"/>
    <property type="match status" value="1"/>
</dbReference>
<feature type="region of interest" description="Disordered" evidence="1">
    <location>
        <begin position="357"/>
        <end position="383"/>
    </location>
</feature>
<feature type="transmembrane region" description="Helical" evidence="2">
    <location>
        <begin position="164"/>
        <end position="187"/>
    </location>
</feature>
<dbReference type="PANTHER" id="PTHR40465:SF1">
    <property type="entry name" value="DUF6534 DOMAIN-CONTAINING PROTEIN"/>
    <property type="match status" value="1"/>
</dbReference>
<feature type="transmembrane region" description="Helical" evidence="2">
    <location>
        <begin position="135"/>
        <end position="157"/>
    </location>
</feature>